<organism evidence="1 2">
    <name type="scientific">Dolosigranulum pigrum</name>
    <dbReference type="NCBI Taxonomy" id="29394"/>
    <lineage>
        <taxon>Bacteria</taxon>
        <taxon>Bacillati</taxon>
        <taxon>Bacillota</taxon>
        <taxon>Bacilli</taxon>
        <taxon>Lactobacillales</taxon>
        <taxon>Carnobacteriaceae</taxon>
        <taxon>Dolosigranulum</taxon>
    </lineage>
</organism>
<gene>
    <name evidence="1" type="ORF">B8A44_07230</name>
</gene>
<name>A0A328KI65_9LACT</name>
<reference evidence="1 2" key="1">
    <citation type="submission" date="2017-03" db="EMBL/GenBank/DDBJ databases">
        <title>wgs assembly of Dolosigranulum pigrum KPL CDC strains.</title>
        <authorList>
            <person name="Brugger S.D."/>
            <person name="Pettigrew M."/>
            <person name="Kong Y."/>
            <person name="Lemon K.P."/>
        </authorList>
    </citation>
    <scope>NUCLEOTIDE SEQUENCE [LARGE SCALE GENOMIC DNA]</scope>
    <source>
        <strain evidence="1 2">KPL1931_CDC4294-98</strain>
    </source>
</reference>
<accession>A0A328KI65</accession>
<proteinExistence type="predicted"/>
<evidence type="ECO:0000313" key="2">
    <source>
        <dbReference type="Proteomes" id="UP000249099"/>
    </source>
</evidence>
<protein>
    <submittedName>
        <fullName evidence="1">Uncharacterized protein</fullName>
    </submittedName>
</protein>
<sequence length="87" mass="10199">MVKCPVRDYGCIYNDHPKEYNGLEDAKEALESDLRRYVKEQQAFDSNYIEKFISVNASRNFDTGKVNELVADVKVLDENQIQYYLIK</sequence>
<comment type="caution">
    <text evidence="1">The sequence shown here is derived from an EMBL/GenBank/DDBJ whole genome shotgun (WGS) entry which is preliminary data.</text>
</comment>
<evidence type="ECO:0000313" key="1">
    <source>
        <dbReference type="EMBL" id="RAN62598.1"/>
    </source>
</evidence>
<dbReference type="EMBL" id="NAQV01000021">
    <property type="protein sequence ID" value="RAN62598.1"/>
    <property type="molecule type" value="Genomic_DNA"/>
</dbReference>
<dbReference type="Proteomes" id="UP000249099">
    <property type="component" value="Unassembled WGS sequence"/>
</dbReference>
<dbReference type="AlphaFoldDB" id="A0A328KI65"/>